<dbReference type="PANTHER" id="PTHR22726:SF1">
    <property type="entry name" value="METALLOENDOPEPTIDASE OMA1, MITOCHONDRIAL"/>
    <property type="match status" value="1"/>
</dbReference>
<keyword evidence="9" id="KW-1185">Reference proteome</keyword>
<comment type="caution">
    <text evidence="8">The sequence shown here is derived from an EMBL/GenBank/DDBJ whole genome shotgun (WGS) entry which is preliminary data.</text>
</comment>
<accession>A0A917EDC2</accession>
<sequence length="470" mass="50615">MKGSTSPRLETSVCISDNLSTLPRQHNVRSHIRPVLLILALVFATFPRNLPAASLIRDADIEHALGELASPILRAAGLSTSRVGVYVVNDNNMNAFVLDPTAIYIHSGMILRLTSAAELQSVIAHEAAHIANGHLVRRATNMQATKNVMMLGMALSAVAGVASGRGDVASGVAIGMTSSAQRVFFGHTRAEESAADQSGVRFMAVAGVDPQGAVKVMELFAGQEALPASRQDVYAQSHPLSRDRLRQLKVLATKYSKGPRPDPQADYWFDRAKGKLSAFIRNPKWTFQRLNDSPAPDVRAMREAVAHHRQNQTKKALAAMDRARAARPGDPYYEELRGQILLESRNWGAAANAYAAAMKGDPRNPLIQAGYGHALLALGGADRTRQAIPYLERAVASDWRNSMALRDLGTAYAKSGNPGMGALVTADAHAMNGRTKEARILAKRAADLLPNGSAGWQRAQDVLNAVEDAE</sequence>
<dbReference type="RefSeq" id="WP_188476935.1">
    <property type="nucleotide sequence ID" value="NZ_BMFJ01000001.1"/>
</dbReference>
<evidence type="ECO:0000313" key="8">
    <source>
        <dbReference type="EMBL" id="GGE26777.1"/>
    </source>
</evidence>
<evidence type="ECO:0000256" key="1">
    <source>
        <dbReference type="ARBA" id="ARBA00001947"/>
    </source>
</evidence>
<evidence type="ECO:0000256" key="2">
    <source>
        <dbReference type="ARBA" id="ARBA00022670"/>
    </source>
</evidence>
<keyword evidence="4" id="KW-0378">Hydrolase</keyword>
<dbReference type="GO" id="GO:0051603">
    <property type="term" value="P:proteolysis involved in protein catabolic process"/>
    <property type="evidence" value="ECO:0007669"/>
    <property type="project" value="TreeGrafter"/>
</dbReference>
<dbReference type="EMBL" id="BMFJ01000001">
    <property type="protein sequence ID" value="GGE26777.1"/>
    <property type="molecule type" value="Genomic_DNA"/>
</dbReference>
<dbReference type="GO" id="GO:0046872">
    <property type="term" value="F:metal ion binding"/>
    <property type="evidence" value="ECO:0007669"/>
    <property type="project" value="UniProtKB-KW"/>
</dbReference>
<feature type="domain" description="Peptidase M48" evidence="7">
    <location>
        <begin position="60"/>
        <end position="249"/>
    </location>
</feature>
<evidence type="ECO:0000256" key="5">
    <source>
        <dbReference type="ARBA" id="ARBA00022833"/>
    </source>
</evidence>
<dbReference type="InterPro" id="IPR011990">
    <property type="entry name" value="TPR-like_helical_dom_sf"/>
</dbReference>
<name>A0A917EDC2_9RHOB</name>
<dbReference type="GO" id="GO:0004222">
    <property type="term" value="F:metalloendopeptidase activity"/>
    <property type="evidence" value="ECO:0007669"/>
    <property type="project" value="InterPro"/>
</dbReference>
<dbReference type="Proteomes" id="UP000612855">
    <property type="component" value="Unassembled WGS sequence"/>
</dbReference>
<dbReference type="Pfam" id="PF13432">
    <property type="entry name" value="TPR_16"/>
    <property type="match status" value="1"/>
</dbReference>
<evidence type="ECO:0000256" key="4">
    <source>
        <dbReference type="ARBA" id="ARBA00022801"/>
    </source>
</evidence>
<dbReference type="SUPFAM" id="SSF48452">
    <property type="entry name" value="TPR-like"/>
    <property type="match status" value="1"/>
</dbReference>
<dbReference type="CDD" id="cd07324">
    <property type="entry name" value="M48C_Oma1-like"/>
    <property type="match status" value="1"/>
</dbReference>
<keyword evidence="5" id="KW-0862">Zinc</keyword>
<protein>
    <submittedName>
        <fullName evidence="8">Peptidase M48</fullName>
    </submittedName>
</protein>
<organism evidence="8 9">
    <name type="scientific">Primorskyibacter flagellatus</name>
    <dbReference type="NCBI Taxonomy" id="1387277"/>
    <lineage>
        <taxon>Bacteria</taxon>
        <taxon>Pseudomonadati</taxon>
        <taxon>Pseudomonadota</taxon>
        <taxon>Alphaproteobacteria</taxon>
        <taxon>Rhodobacterales</taxon>
        <taxon>Roseobacteraceae</taxon>
        <taxon>Primorskyibacter</taxon>
    </lineage>
</organism>
<dbReference type="AlphaFoldDB" id="A0A917EDC2"/>
<keyword evidence="2" id="KW-0645">Protease</keyword>
<keyword evidence="3" id="KW-0479">Metal-binding</keyword>
<dbReference type="Gene3D" id="1.25.40.10">
    <property type="entry name" value="Tetratricopeptide repeat domain"/>
    <property type="match status" value="1"/>
</dbReference>
<dbReference type="InterPro" id="IPR001915">
    <property type="entry name" value="Peptidase_M48"/>
</dbReference>
<dbReference type="Gene3D" id="3.30.2010.10">
    <property type="entry name" value="Metalloproteases ('zincins'), catalytic domain"/>
    <property type="match status" value="1"/>
</dbReference>
<dbReference type="InterPro" id="IPR051156">
    <property type="entry name" value="Mito/Outer_Membr_Metalloprot"/>
</dbReference>
<dbReference type="PANTHER" id="PTHR22726">
    <property type="entry name" value="METALLOENDOPEPTIDASE OMA1"/>
    <property type="match status" value="1"/>
</dbReference>
<reference evidence="9" key="1">
    <citation type="journal article" date="2019" name="Int. J. Syst. Evol. Microbiol.">
        <title>The Global Catalogue of Microorganisms (GCM) 10K type strain sequencing project: providing services to taxonomists for standard genome sequencing and annotation.</title>
        <authorList>
            <consortium name="The Broad Institute Genomics Platform"/>
            <consortium name="The Broad Institute Genome Sequencing Center for Infectious Disease"/>
            <person name="Wu L."/>
            <person name="Ma J."/>
        </authorList>
    </citation>
    <scope>NUCLEOTIDE SEQUENCE [LARGE SCALE GENOMIC DNA]</scope>
    <source>
        <strain evidence="9">CGMCC 1.12664</strain>
    </source>
</reference>
<gene>
    <name evidence="8" type="ORF">GCM10011360_13920</name>
</gene>
<comment type="cofactor">
    <cofactor evidence="1">
        <name>Zn(2+)</name>
        <dbReference type="ChEBI" id="CHEBI:29105"/>
    </cofactor>
</comment>
<evidence type="ECO:0000313" key="9">
    <source>
        <dbReference type="Proteomes" id="UP000612855"/>
    </source>
</evidence>
<evidence type="ECO:0000256" key="3">
    <source>
        <dbReference type="ARBA" id="ARBA00022723"/>
    </source>
</evidence>
<evidence type="ECO:0000259" key="7">
    <source>
        <dbReference type="Pfam" id="PF01435"/>
    </source>
</evidence>
<keyword evidence="6" id="KW-0482">Metalloprotease</keyword>
<dbReference type="Pfam" id="PF01435">
    <property type="entry name" value="Peptidase_M48"/>
    <property type="match status" value="1"/>
</dbReference>
<proteinExistence type="predicted"/>
<evidence type="ECO:0000256" key="6">
    <source>
        <dbReference type="ARBA" id="ARBA00023049"/>
    </source>
</evidence>
<dbReference type="GO" id="GO:0016020">
    <property type="term" value="C:membrane"/>
    <property type="evidence" value="ECO:0007669"/>
    <property type="project" value="TreeGrafter"/>
</dbReference>